<keyword evidence="1" id="KW-0680">Restriction system</keyword>
<dbReference type="Gene3D" id="3.90.220.20">
    <property type="entry name" value="DNA methylase specificity domains"/>
    <property type="match status" value="1"/>
</dbReference>
<dbReference type="GO" id="GO:0003677">
    <property type="term" value="F:DNA binding"/>
    <property type="evidence" value="ECO:0007669"/>
    <property type="project" value="UniProtKB-KW"/>
</dbReference>
<dbReference type="InterPro" id="IPR029063">
    <property type="entry name" value="SAM-dependent_MTases_sf"/>
</dbReference>
<dbReference type="InterPro" id="IPR044946">
    <property type="entry name" value="Restrct_endonuc_typeI_TRD_sf"/>
</dbReference>
<feature type="domain" description="DNA methylase adenine-specific" evidence="3">
    <location>
        <begin position="277"/>
        <end position="501"/>
    </location>
</feature>
<dbReference type="GO" id="GO:0008170">
    <property type="term" value="F:N-methyltransferase activity"/>
    <property type="evidence" value="ECO:0007669"/>
    <property type="project" value="InterPro"/>
</dbReference>
<dbReference type="AlphaFoldDB" id="A0A142EAM2"/>
<evidence type="ECO:0000256" key="2">
    <source>
        <dbReference type="ARBA" id="ARBA00023125"/>
    </source>
</evidence>
<dbReference type="EMBL" id="KU306397">
    <property type="protein sequence ID" value="AMQ45210.1"/>
    <property type="molecule type" value="Genomic_DNA"/>
</dbReference>
<dbReference type="InterPro" id="IPR003356">
    <property type="entry name" value="DNA_methylase_A-5"/>
</dbReference>
<organism evidence="4">
    <name type="scientific">Corynebacterium glutamicum</name>
    <name type="common">Brevibacterium saccharolyticum</name>
    <dbReference type="NCBI Taxonomy" id="1718"/>
    <lineage>
        <taxon>Bacteria</taxon>
        <taxon>Bacillati</taxon>
        <taxon>Actinomycetota</taxon>
        <taxon>Actinomycetes</taxon>
        <taxon>Mycobacteriales</taxon>
        <taxon>Corynebacteriaceae</taxon>
        <taxon>Corynebacterium</taxon>
    </lineage>
</organism>
<dbReference type="CDD" id="cd02440">
    <property type="entry name" value="AdoMet_MTases"/>
    <property type="match status" value="1"/>
</dbReference>
<reference evidence="4" key="1">
    <citation type="journal article" date="2016" name="Russ. J. Genet.">
        <title>Sequencing and structural analysis of the cryptic plasmid pBL90 from Brevibacterium lactofermentum.</title>
        <authorList>
            <person name="Novikov A.D."/>
            <person name="Ryabchenko L.E."/>
            <person name="Beletsky A.V."/>
            <person name="Mardanov A.V."/>
            <person name="Ravin N.V."/>
            <person name="Yanenko A.S."/>
        </authorList>
    </citation>
    <scope>NUCLEOTIDE SEQUENCE</scope>
    <source>
        <strain evidence="4">DSM 1412</strain>
        <plasmid evidence="4">pBL90</plasmid>
    </source>
</reference>
<keyword evidence="2" id="KW-0238">DNA-binding</keyword>
<dbReference type="PANTHER" id="PTHR42998">
    <property type="entry name" value="TYPE I RESTRICTION ENZYME HINDVIIP M PROTEIN-RELATED"/>
    <property type="match status" value="1"/>
</dbReference>
<keyword evidence="4" id="KW-0614">Plasmid</keyword>
<protein>
    <submittedName>
        <fullName evidence="4">HsdM I</fullName>
    </submittedName>
</protein>
<evidence type="ECO:0000259" key="3">
    <source>
        <dbReference type="Pfam" id="PF02384"/>
    </source>
</evidence>
<dbReference type="SUPFAM" id="SSF53335">
    <property type="entry name" value="S-adenosyl-L-methionine-dependent methyltransferases"/>
    <property type="match status" value="1"/>
</dbReference>
<evidence type="ECO:0000256" key="1">
    <source>
        <dbReference type="ARBA" id="ARBA00022747"/>
    </source>
</evidence>
<dbReference type="InterPro" id="IPR052916">
    <property type="entry name" value="Type-I_RE_MTase_Subunit"/>
</dbReference>
<evidence type="ECO:0000313" key="4">
    <source>
        <dbReference type="EMBL" id="AMQ45210.1"/>
    </source>
</evidence>
<proteinExistence type="predicted"/>
<dbReference type="Gene3D" id="3.40.50.150">
    <property type="entry name" value="Vaccinia Virus protein VP39"/>
    <property type="match status" value="1"/>
</dbReference>
<dbReference type="Pfam" id="PF02384">
    <property type="entry name" value="N6_Mtase"/>
    <property type="match status" value="1"/>
</dbReference>
<dbReference type="GO" id="GO:0009307">
    <property type="term" value="P:DNA restriction-modification system"/>
    <property type="evidence" value="ECO:0007669"/>
    <property type="project" value="UniProtKB-KW"/>
</dbReference>
<accession>A0A142EAM2</accession>
<dbReference type="SUPFAM" id="SSF116734">
    <property type="entry name" value="DNA methylase specificity domain"/>
    <property type="match status" value="1"/>
</dbReference>
<geneLocation type="plasmid" evidence="4">
    <name>pBL90</name>
</geneLocation>
<sequence>MAKMVQIYSCSALWTKPWQSDSATWPLFPGIGFLQRKSQNSLVKDYPPTYMLTLLHYPSDSDSQQQQPQPPSLLLQLLSRRFLKMTTAYQGQLSLKDIAELAGVGRPAVSNWRARNENFPSPVEDSPPRRPLFHFDEIVGWLEKEGLLPDDWKTKATNVLVSAAINPLTTNSGDNTGAAKVALAVLAAYKNASENRYDFLPDASDIHASLEQFLKSLVPNIISSAQLEALGESITSIPTAALVTLVHGLARINDDSYGTAAQMIVEVLFGNAGRSVFGHHTTSTAASTLMINAASTTTEAGATVFDPTCGLSGVLLGVGSRVDDSTVIGNDLNPDSVSISMLRAYLDGVEASFTVSDLLVNDPQPGLQADTIVSEPPFSLRLGSEQFESVAESVNALLGVKIPPTVAGDVAFLTYPISHLSSEGRAYVLTAPSLCSHPRLDEFRQKLVARGMVEAIVQLPQKLLTTTSIATTLWVLRAPDQSGNPAPVLLADASNTESPEEHIAEWLTAMRNGKTTTIPTGSLSLAEMVTTGSNLLPSQVLAQAPSSEELLDDFNDAWADLSTTADSIKAVLPTGKPEAGEIPTASSTESITKIESIARVSTRSWANDEKRPDDTISAQLATRRKNKNPVEVFIKTDAQTLLPGDIIVPLMAPAPAWVFGNEEGKWVAPPHAFVLRVKDDSFLPAYLVACINAPFNAYDDGTRIPRRRLSEIKIPLLDIAEQKKVVDVIEPLQQLSQQAEQLAAQSEASTSAVANLIYFGADI</sequence>
<dbReference type="PANTHER" id="PTHR42998:SF1">
    <property type="entry name" value="TYPE I RESTRICTION ENZYME HINDI METHYLASE SUBUNIT"/>
    <property type="match status" value="1"/>
</dbReference>
<name>A0A142EAM2_CORGT</name>